<protein>
    <submittedName>
        <fullName evidence="1">Uncharacterized protein</fullName>
    </submittedName>
</protein>
<gene>
    <name evidence="1" type="ORF">OIU77_021108</name>
</gene>
<sequence length="159" mass="18051">MAKLAARLISKTLARAPENLRISQQLPRVLGTQLLYSESRLYGVLSIRGLAWANGEMQPCFSQYSWFLGTDVWLMVFLCVPHTRERNYTENELKCEKSTPNAQPDEVIICQHSETYSHKVSIIWAQPKVNRIMVLKLYARKSLSSHSAASLSGPVSNRK</sequence>
<keyword evidence="2" id="KW-1185">Reference proteome</keyword>
<name>A0ABQ9CCU5_9ROSI</name>
<dbReference type="Proteomes" id="UP001141253">
    <property type="component" value="Chromosome 4"/>
</dbReference>
<reference evidence="1" key="1">
    <citation type="submission" date="2022-10" db="EMBL/GenBank/DDBJ databases">
        <authorList>
            <person name="Hyden B.L."/>
            <person name="Feng K."/>
            <person name="Yates T."/>
            <person name="Jawdy S."/>
            <person name="Smart L.B."/>
            <person name="Muchero W."/>
        </authorList>
    </citation>
    <scope>NUCLEOTIDE SEQUENCE</scope>
    <source>
        <tissue evidence="1">Shoot tip</tissue>
    </source>
</reference>
<evidence type="ECO:0000313" key="2">
    <source>
        <dbReference type="Proteomes" id="UP001141253"/>
    </source>
</evidence>
<organism evidence="1 2">
    <name type="scientific">Salix suchowensis</name>
    <dbReference type="NCBI Taxonomy" id="1278906"/>
    <lineage>
        <taxon>Eukaryota</taxon>
        <taxon>Viridiplantae</taxon>
        <taxon>Streptophyta</taxon>
        <taxon>Embryophyta</taxon>
        <taxon>Tracheophyta</taxon>
        <taxon>Spermatophyta</taxon>
        <taxon>Magnoliopsida</taxon>
        <taxon>eudicotyledons</taxon>
        <taxon>Gunneridae</taxon>
        <taxon>Pentapetalae</taxon>
        <taxon>rosids</taxon>
        <taxon>fabids</taxon>
        <taxon>Malpighiales</taxon>
        <taxon>Salicaceae</taxon>
        <taxon>Saliceae</taxon>
        <taxon>Salix</taxon>
    </lineage>
</organism>
<proteinExistence type="predicted"/>
<dbReference type="EMBL" id="JAPFFI010000004">
    <property type="protein sequence ID" value="KAJ6395996.1"/>
    <property type="molecule type" value="Genomic_DNA"/>
</dbReference>
<accession>A0ABQ9CCU5</accession>
<comment type="caution">
    <text evidence="1">The sequence shown here is derived from an EMBL/GenBank/DDBJ whole genome shotgun (WGS) entry which is preliminary data.</text>
</comment>
<reference evidence="1" key="2">
    <citation type="journal article" date="2023" name="Int. J. Mol. Sci.">
        <title>De Novo Assembly and Annotation of 11 Diverse Shrub Willow (Salix) Genomes Reveals Novel Gene Organization in Sex-Linked Regions.</title>
        <authorList>
            <person name="Hyden B."/>
            <person name="Feng K."/>
            <person name="Yates T.B."/>
            <person name="Jawdy S."/>
            <person name="Cereghino C."/>
            <person name="Smart L.B."/>
            <person name="Muchero W."/>
        </authorList>
    </citation>
    <scope>NUCLEOTIDE SEQUENCE</scope>
    <source>
        <tissue evidence="1">Shoot tip</tissue>
    </source>
</reference>
<evidence type="ECO:0000313" key="1">
    <source>
        <dbReference type="EMBL" id="KAJ6395996.1"/>
    </source>
</evidence>